<gene>
    <name evidence="2" type="ORF">AB0L16_28055</name>
</gene>
<proteinExistence type="predicted"/>
<dbReference type="SUPFAM" id="SSF54427">
    <property type="entry name" value="NTF2-like"/>
    <property type="match status" value="1"/>
</dbReference>
<reference evidence="2 3" key="1">
    <citation type="submission" date="2024-06" db="EMBL/GenBank/DDBJ databases">
        <title>The Natural Products Discovery Center: Release of the First 8490 Sequenced Strains for Exploring Actinobacteria Biosynthetic Diversity.</title>
        <authorList>
            <person name="Kalkreuter E."/>
            <person name="Kautsar S.A."/>
            <person name="Yang D."/>
            <person name="Bader C.D."/>
            <person name="Teijaro C.N."/>
            <person name="Fluegel L."/>
            <person name="Davis C.M."/>
            <person name="Simpson J.R."/>
            <person name="Lauterbach L."/>
            <person name="Steele A.D."/>
            <person name="Gui C."/>
            <person name="Meng S."/>
            <person name="Li G."/>
            <person name="Viehrig K."/>
            <person name="Ye F."/>
            <person name="Su P."/>
            <person name="Kiefer A.F."/>
            <person name="Nichols A."/>
            <person name="Cepeda A.J."/>
            <person name="Yan W."/>
            <person name="Fan B."/>
            <person name="Jiang Y."/>
            <person name="Adhikari A."/>
            <person name="Zheng C.-J."/>
            <person name="Schuster L."/>
            <person name="Cowan T.M."/>
            <person name="Smanski M.J."/>
            <person name="Chevrette M.G."/>
            <person name="De Carvalho L.P.S."/>
            <person name="Shen B."/>
        </authorList>
    </citation>
    <scope>NUCLEOTIDE SEQUENCE [LARGE SCALE GENOMIC DNA]</scope>
    <source>
        <strain evidence="2 3">NPDC052347</strain>
    </source>
</reference>
<dbReference type="InterPro" id="IPR037401">
    <property type="entry name" value="SnoaL-like"/>
</dbReference>
<organism evidence="2 3">
    <name type="scientific">Streptomyces orinoci</name>
    <name type="common">Streptoverticillium orinoci</name>
    <dbReference type="NCBI Taxonomy" id="67339"/>
    <lineage>
        <taxon>Bacteria</taxon>
        <taxon>Bacillati</taxon>
        <taxon>Actinomycetota</taxon>
        <taxon>Actinomycetes</taxon>
        <taxon>Kitasatosporales</taxon>
        <taxon>Streptomycetaceae</taxon>
        <taxon>Streptomyces</taxon>
    </lineage>
</organism>
<accession>A0ABV3K506</accession>
<keyword evidence="3" id="KW-1185">Reference proteome</keyword>
<name>A0ABV3K506_STRON</name>
<evidence type="ECO:0000259" key="1">
    <source>
        <dbReference type="Pfam" id="PF12680"/>
    </source>
</evidence>
<dbReference type="InterPro" id="IPR032710">
    <property type="entry name" value="NTF2-like_dom_sf"/>
</dbReference>
<evidence type="ECO:0000313" key="2">
    <source>
        <dbReference type="EMBL" id="MEV5510234.1"/>
    </source>
</evidence>
<dbReference type="Proteomes" id="UP001552594">
    <property type="component" value="Unassembled WGS sequence"/>
</dbReference>
<dbReference type="RefSeq" id="WP_109279104.1">
    <property type="nucleotide sequence ID" value="NZ_JBFAUK010000029.1"/>
</dbReference>
<feature type="domain" description="SnoaL-like" evidence="1">
    <location>
        <begin position="9"/>
        <end position="125"/>
    </location>
</feature>
<dbReference type="EMBL" id="JBFAUK010000029">
    <property type="protein sequence ID" value="MEV5510234.1"/>
    <property type="molecule type" value="Genomic_DNA"/>
</dbReference>
<dbReference type="Gene3D" id="3.10.450.50">
    <property type="match status" value="1"/>
</dbReference>
<evidence type="ECO:0000313" key="3">
    <source>
        <dbReference type="Proteomes" id="UP001552594"/>
    </source>
</evidence>
<sequence length="139" mass="15502">MEPREIHAEYLGAMLARDADRFADLFALDGVFEAPLVPPGGAIPRRVAGREEIRKALTDHYRRSTAVLREVNKERSRRILHTTSDPEVFIAELDVVFGSPCDGPDDAAVMSLVQIFRTRQGHITLMRDYFTAEATASSS</sequence>
<protein>
    <submittedName>
        <fullName evidence="2">Nuclear transport factor 2 family protein</fullName>
    </submittedName>
</protein>
<comment type="caution">
    <text evidence="2">The sequence shown here is derived from an EMBL/GenBank/DDBJ whole genome shotgun (WGS) entry which is preliminary data.</text>
</comment>
<dbReference type="Pfam" id="PF12680">
    <property type="entry name" value="SnoaL_2"/>
    <property type="match status" value="1"/>
</dbReference>